<dbReference type="AlphaFoldDB" id="A0A1I7NRW7"/>
<dbReference type="RefSeq" id="WP_143117842.1">
    <property type="nucleotide sequence ID" value="NZ_FPCH01000003.1"/>
</dbReference>
<dbReference type="Proteomes" id="UP000199423">
    <property type="component" value="Unassembled WGS sequence"/>
</dbReference>
<reference evidence="3" key="1">
    <citation type="submission" date="2016-10" db="EMBL/GenBank/DDBJ databases">
        <authorList>
            <person name="Varghese N."/>
            <person name="Submissions S."/>
        </authorList>
    </citation>
    <scope>NUCLEOTIDE SEQUENCE [LARGE SCALE GENOMIC DNA]</scope>
    <source>
        <strain evidence="3">DSM 1565</strain>
    </source>
</reference>
<evidence type="ECO:0000313" key="2">
    <source>
        <dbReference type="EMBL" id="SFV37350.1"/>
    </source>
</evidence>
<name>A0A1I7NRW7_9HYPH</name>
<accession>A0A1I7NRW7</accession>
<organism evidence="2 3">
    <name type="scientific">Hyphomicrobium facile</name>
    <dbReference type="NCBI Taxonomy" id="51670"/>
    <lineage>
        <taxon>Bacteria</taxon>
        <taxon>Pseudomonadati</taxon>
        <taxon>Pseudomonadota</taxon>
        <taxon>Alphaproteobacteria</taxon>
        <taxon>Hyphomicrobiales</taxon>
        <taxon>Hyphomicrobiaceae</taxon>
        <taxon>Hyphomicrobium</taxon>
    </lineage>
</organism>
<evidence type="ECO:0000256" key="1">
    <source>
        <dbReference type="SAM" id="MobiDB-lite"/>
    </source>
</evidence>
<gene>
    <name evidence="2" type="ORF">SAMN04488557_3118</name>
</gene>
<evidence type="ECO:0000313" key="3">
    <source>
        <dbReference type="Proteomes" id="UP000199423"/>
    </source>
</evidence>
<dbReference type="EMBL" id="FPCH01000003">
    <property type="protein sequence ID" value="SFV37350.1"/>
    <property type="molecule type" value="Genomic_DNA"/>
</dbReference>
<feature type="region of interest" description="Disordered" evidence="1">
    <location>
        <begin position="125"/>
        <end position="149"/>
    </location>
</feature>
<protein>
    <submittedName>
        <fullName evidence="2">Uncharacterized protein</fullName>
    </submittedName>
</protein>
<dbReference type="OrthoDB" id="7933749at2"/>
<proteinExistence type="predicted"/>
<sequence length="149" mass="15718">MSRLSRPTLHLVPRRILRGLPLAAAVTCLLGSSALLADGVTIAGESPAQSLDISIDKAPISAVLQALHEKYGIEVINNSTDLASDQVSLTLTGSLPSILERLLRNQNYMIVRSEKNATGVERILISAASPPGPPKSTPGAPREEPPPMP</sequence>
<keyword evidence="3" id="KW-1185">Reference proteome</keyword>